<protein>
    <submittedName>
        <fullName evidence="1">Uncharacterized protein</fullName>
    </submittedName>
</protein>
<proteinExistence type="predicted"/>
<reference evidence="1" key="3">
    <citation type="submission" date="2022-06" db="UniProtKB">
        <authorList>
            <consortium name="EnsemblPlants"/>
        </authorList>
    </citation>
    <scope>IDENTIFICATION</scope>
</reference>
<sequence>MHMPLRPFLLVVSDAKPRTHKSLPLFLYATVIHTALNHRKQAHKAAEATSPKESVRSCQFIQLFTLNYVLHCNLQATLLQQKRIG</sequence>
<evidence type="ECO:0000313" key="1">
    <source>
        <dbReference type="EnsemblPlants" id="TuG1812G0300004949.01.T01"/>
    </source>
</evidence>
<keyword evidence="2" id="KW-1185">Reference proteome</keyword>
<evidence type="ECO:0000313" key="2">
    <source>
        <dbReference type="Proteomes" id="UP000015106"/>
    </source>
</evidence>
<dbReference type="AlphaFoldDB" id="A0A8R7U0N4"/>
<reference evidence="1" key="2">
    <citation type="submission" date="2018-03" db="EMBL/GenBank/DDBJ databases">
        <title>The Triticum urartu genome reveals the dynamic nature of wheat genome evolution.</title>
        <authorList>
            <person name="Ling H."/>
            <person name="Ma B."/>
            <person name="Shi X."/>
            <person name="Liu H."/>
            <person name="Dong L."/>
            <person name="Sun H."/>
            <person name="Cao Y."/>
            <person name="Gao Q."/>
            <person name="Zheng S."/>
            <person name="Li Y."/>
            <person name="Yu Y."/>
            <person name="Du H."/>
            <person name="Qi M."/>
            <person name="Li Y."/>
            <person name="Yu H."/>
            <person name="Cui Y."/>
            <person name="Wang N."/>
            <person name="Chen C."/>
            <person name="Wu H."/>
            <person name="Zhao Y."/>
            <person name="Zhang J."/>
            <person name="Li Y."/>
            <person name="Zhou W."/>
            <person name="Zhang B."/>
            <person name="Hu W."/>
            <person name="Eijk M."/>
            <person name="Tang J."/>
            <person name="Witsenboer H."/>
            <person name="Zhao S."/>
            <person name="Li Z."/>
            <person name="Zhang A."/>
            <person name="Wang D."/>
            <person name="Liang C."/>
        </authorList>
    </citation>
    <scope>NUCLEOTIDE SEQUENCE [LARGE SCALE GENOMIC DNA]</scope>
    <source>
        <strain evidence="1">cv. G1812</strain>
    </source>
</reference>
<dbReference type="Proteomes" id="UP000015106">
    <property type="component" value="Chromosome 3"/>
</dbReference>
<organism evidence="1 2">
    <name type="scientific">Triticum urartu</name>
    <name type="common">Red wild einkorn</name>
    <name type="synonym">Crithodium urartu</name>
    <dbReference type="NCBI Taxonomy" id="4572"/>
    <lineage>
        <taxon>Eukaryota</taxon>
        <taxon>Viridiplantae</taxon>
        <taxon>Streptophyta</taxon>
        <taxon>Embryophyta</taxon>
        <taxon>Tracheophyta</taxon>
        <taxon>Spermatophyta</taxon>
        <taxon>Magnoliopsida</taxon>
        <taxon>Liliopsida</taxon>
        <taxon>Poales</taxon>
        <taxon>Poaceae</taxon>
        <taxon>BOP clade</taxon>
        <taxon>Pooideae</taxon>
        <taxon>Triticodae</taxon>
        <taxon>Triticeae</taxon>
        <taxon>Triticinae</taxon>
        <taxon>Triticum</taxon>
    </lineage>
</organism>
<dbReference type="Gramene" id="TuG1812G0300004949.01.T01">
    <property type="protein sequence ID" value="TuG1812G0300004949.01.T01"/>
    <property type="gene ID" value="TuG1812G0300004949.01"/>
</dbReference>
<reference evidence="2" key="1">
    <citation type="journal article" date="2013" name="Nature">
        <title>Draft genome of the wheat A-genome progenitor Triticum urartu.</title>
        <authorList>
            <person name="Ling H.Q."/>
            <person name="Zhao S."/>
            <person name="Liu D."/>
            <person name="Wang J."/>
            <person name="Sun H."/>
            <person name="Zhang C."/>
            <person name="Fan H."/>
            <person name="Li D."/>
            <person name="Dong L."/>
            <person name="Tao Y."/>
            <person name="Gao C."/>
            <person name="Wu H."/>
            <person name="Li Y."/>
            <person name="Cui Y."/>
            <person name="Guo X."/>
            <person name="Zheng S."/>
            <person name="Wang B."/>
            <person name="Yu K."/>
            <person name="Liang Q."/>
            <person name="Yang W."/>
            <person name="Lou X."/>
            <person name="Chen J."/>
            <person name="Feng M."/>
            <person name="Jian J."/>
            <person name="Zhang X."/>
            <person name="Luo G."/>
            <person name="Jiang Y."/>
            <person name="Liu J."/>
            <person name="Wang Z."/>
            <person name="Sha Y."/>
            <person name="Zhang B."/>
            <person name="Wu H."/>
            <person name="Tang D."/>
            <person name="Shen Q."/>
            <person name="Xue P."/>
            <person name="Zou S."/>
            <person name="Wang X."/>
            <person name="Liu X."/>
            <person name="Wang F."/>
            <person name="Yang Y."/>
            <person name="An X."/>
            <person name="Dong Z."/>
            <person name="Zhang K."/>
            <person name="Zhang X."/>
            <person name="Luo M.C."/>
            <person name="Dvorak J."/>
            <person name="Tong Y."/>
            <person name="Wang J."/>
            <person name="Yang H."/>
            <person name="Li Z."/>
            <person name="Wang D."/>
            <person name="Zhang A."/>
            <person name="Wang J."/>
        </authorList>
    </citation>
    <scope>NUCLEOTIDE SEQUENCE</scope>
    <source>
        <strain evidence="2">cv. G1812</strain>
    </source>
</reference>
<dbReference type="EnsemblPlants" id="TuG1812G0300004949.01.T01">
    <property type="protein sequence ID" value="TuG1812G0300004949.01.T01"/>
    <property type="gene ID" value="TuG1812G0300004949.01"/>
</dbReference>
<accession>A0A8R7U0N4</accession>
<name>A0A8R7U0N4_TRIUA</name>